<dbReference type="EMBL" id="CM055097">
    <property type="protein sequence ID" value="KAJ7552460.1"/>
    <property type="molecule type" value="Genomic_DNA"/>
</dbReference>
<gene>
    <name evidence="1" type="ORF">O6H91_06G056200</name>
</gene>
<evidence type="ECO:0000313" key="1">
    <source>
        <dbReference type="EMBL" id="KAJ7552460.1"/>
    </source>
</evidence>
<proteinExistence type="predicted"/>
<keyword evidence="2" id="KW-1185">Reference proteome</keyword>
<accession>A0ACC2DE35</accession>
<protein>
    <submittedName>
        <fullName evidence="1">Uncharacterized protein</fullName>
    </submittedName>
</protein>
<reference evidence="2" key="1">
    <citation type="journal article" date="2024" name="Proc. Natl. Acad. Sci. U.S.A.">
        <title>Extraordinary preservation of gene collinearity over three hundred million years revealed in homosporous lycophytes.</title>
        <authorList>
            <person name="Li C."/>
            <person name="Wickell D."/>
            <person name="Kuo L.Y."/>
            <person name="Chen X."/>
            <person name="Nie B."/>
            <person name="Liao X."/>
            <person name="Peng D."/>
            <person name="Ji J."/>
            <person name="Jenkins J."/>
            <person name="Williams M."/>
            <person name="Shu S."/>
            <person name="Plott C."/>
            <person name="Barry K."/>
            <person name="Rajasekar S."/>
            <person name="Grimwood J."/>
            <person name="Han X."/>
            <person name="Sun S."/>
            <person name="Hou Z."/>
            <person name="He W."/>
            <person name="Dai G."/>
            <person name="Sun C."/>
            <person name="Schmutz J."/>
            <person name="Leebens-Mack J.H."/>
            <person name="Li F.W."/>
            <person name="Wang L."/>
        </authorList>
    </citation>
    <scope>NUCLEOTIDE SEQUENCE [LARGE SCALE GENOMIC DNA]</scope>
    <source>
        <strain evidence="2">cv. PW_Plant_1</strain>
    </source>
</reference>
<comment type="caution">
    <text evidence="1">The sequence shown here is derived from an EMBL/GenBank/DDBJ whole genome shotgun (WGS) entry which is preliminary data.</text>
</comment>
<organism evidence="1 2">
    <name type="scientific">Diphasiastrum complanatum</name>
    <name type="common">Issler's clubmoss</name>
    <name type="synonym">Lycopodium complanatum</name>
    <dbReference type="NCBI Taxonomy" id="34168"/>
    <lineage>
        <taxon>Eukaryota</taxon>
        <taxon>Viridiplantae</taxon>
        <taxon>Streptophyta</taxon>
        <taxon>Embryophyta</taxon>
        <taxon>Tracheophyta</taxon>
        <taxon>Lycopodiopsida</taxon>
        <taxon>Lycopodiales</taxon>
        <taxon>Lycopodiaceae</taxon>
        <taxon>Lycopodioideae</taxon>
        <taxon>Diphasiastrum</taxon>
    </lineage>
</organism>
<dbReference type="Proteomes" id="UP001162992">
    <property type="component" value="Chromosome 6"/>
</dbReference>
<evidence type="ECO:0000313" key="2">
    <source>
        <dbReference type="Proteomes" id="UP001162992"/>
    </source>
</evidence>
<sequence>MDGLGNGYEAFVERLQSNFVSTSAAKNSGSASDRLNQNNATASHALHFPRSSQSQPHQSRFVGYPSPPHAFTLNVEEPAASESSTKTGHSLSTELPMQESATSSGPPSVSMHSHIPSSELNFSTDVKLMPDRPPRSTGHRRTQSDIAFRLPDDISFEQEFGLQGTELPTLSDDVGEDILSMYIDMEKYNAYNISSSSIQGSNGDESYLPAAAHHSRSLSMDGSLSGFNENRDLMGTGVGKSDVRRARHQHSNSMDGSMSFENDLLMGDLDNTEAKKALAASKLAALALVDPKRAKRILANRQSAARSKERKMRYISELERKVQTLQTEATTLSAQFTILQRDTTGLSTENNELKLRLQAVEQQAQLHDALNEALKEEVQRLRSATGQRMHSGIVSQQIAVNPHTFHHLTAQQLQQLQQLKQAQTTLNSHHFFQQHQGRSDYTHNSTSGSVQGMPGNFRESFVNSESPTTSLSQESGTS</sequence>
<name>A0ACC2DE35_DIPCM</name>